<evidence type="ECO:0000256" key="3">
    <source>
        <dbReference type="ARBA" id="ARBA00022801"/>
    </source>
</evidence>
<evidence type="ECO:0000313" key="6">
    <source>
        <dbReference type="Proteomes" id="UP000054018"/>
    </source>
</evidence>
<sequence length="52" mass="5929">IQTNGYDCGLWVLAQIAAVLRGCEITGLREEDMIMFRKFLYIQVLRIPTVVA</sequence>
<feature type="non-terminal residue" evidence="5">
    <location>
        <position position="1"/>
    </location>
</feature>
<gene>
    <name evidence="5" type="ORF">PISMIDRAFT_123271</name>
</gene>
<comment type="similarity">
    <text evidence="1">Belongs to the peptidase C48 family.</text>
</comment>
<reference evidence="5 6" key="1">
    <citation type="submission" date="2014-04" db="EMBL/GenBank/DDBJ databases">
        <authorList>
            <consortium name="DOE Joint Genome Institute"/>
            <person name="Kuo A."/>
            <person name="Kohler A."/>
            <person name="Costa M.D."/>
            <person name="Nagy L.G."/>
            <person name="Floudas D."/>
            <person name="Copeland A."/>
            <person name="Barry K.W."/>
            <person name="Cichocki N."/>
            <person name="Veneault-Fourrey C."/>
            <person name="LaButti K."/>
            <person name="Lindquist E.A."/>
            <person name="Lipzen A."/>
            <person name="Lundell T."/>
            <person name="Morin E."/>
            <person name="Murat C."/>
            <person name="Sun H."/>
            <person name="Tunlid A."/>
            <person name="Henrissat B."/>
            <person name="Grigoriev I.V."/>
            <person name="Hibbett D.S."/>
            <person name="Martin F."/>
            <person name="Nordberg H.P."/>
            <person name="Cantor M.N."/>
            <person name="Hua S.X."/>
        </authorList>
    </citation>
    <scope>NUCLEOTIDE SEQUENCE [LARGE SCALE GENOMIC DNA]</scope>
    <source>
        <strain evidence="5 6">441</strain>
    </source>
</reference>
<dbReference type="Pfam" id="PF02902">
    <property type="entry name" value="Peptidase_C48"/>
    <property type="match status" value="1"/>
</dbReference>
<keyword evidence="6" id="KW-1185">Reference proteome</keyword>
<name>A0A0C9YT99_9AGAM</name>
<dbReference type="GO" id="GO:0008234">
    <property type="term" value="F:cysteine-type peptidase activity"/>
    <property type="evidence" value="ECO:0007669"/>
    <property type="project" value="InterPro"/>
</dbReference>
<evidence type="ECO:0000259" key="4">
    <source>
        <dbReference type="Pfam" id="PF02902"/>
    </source>
</evidence>
<dbReference type="HOGENOM" id="CLU_210039_0_0_1"/>
<keyword evidence="3" id="KW-0378">Hydrolase</keyword>
<accession>A0A0C9YT99</accession>
<dbReference type="Gene3D" id="3.40.395.10">
    <property type="entry name" value="Adenoviral Proteinase, Chain A"/>
    <property type="match status" value="1"/>
</dbReference>
<dbReference type="OrthoDB" id="3253684at2759"/>
<evidence type="ECO:0000256" key="2">
    <source>
        <dbReference type="ARBA" id="ARBA00022670"/>
    </source>
</evidence>
<dbReference type="STRING" id="765257.A0A0C9YT99"/>
<dbReference type="SUPFAM" id="SSF54001">
    <property type="entry name" value="Cysteine proteinases"/>
    <property type="match status" value="1"/>
</dbReference>
<reference evidence="6" key="2">
    <citation type="submission" date="2015-01" db="EMBL/GenBank/DDBJ databases">
        <title>Evolutionary Origins and Diversification of the Mycorrhizal Mutualists.</title>
        <authorList>
            <consortium name="DOE Joint Genome Institute"/>
            <consortium name="Mycorrhizal Genomics Consortium"/>
            <person name="Kohler A."/>
            <person name="Kuo A."/>
            <person name="Nagy L.G."/>
            <person name="Floudas D."/>
            <person name="Copeland A."/>
            <person name="Barry K.W."/>
            <person name="Cichocki N."/>
            <person name="Veneault-Fourrey C."/>
            <person name="LaButti K."/>
            <person name="Lindquist E.A."/>
            <person name="Lipzen A."/>
            <person name="Lundell T."/>
            <person name="Morin E."/>
            <person name="Murat C."/>
            <person name="Riley R."/>
            <person name="Ohm R."/>
            <person name="Sun H."/>
            <person name="Tunlid A."/>
            <person name="Henrissat B."/>
            <person name="Grigoriev I.V."/>
            <person name="Hibbett D.S."/>
            <person name="Martin F."/>
        </authorList>
    </citation>
    <scope>NUCLEOTIDE SEQUENCE [LARGE SCALE GENOMIC DNA]</scope>
    <source>
        <strain evidence="6">441</strain>
    </source>
</reference>
<dbReference type="InterPro" id="IPR003653">
    <property type="entry name" value="Peptidase_C48_C"/>
</dbReference>
<proteinExistence type="inferred from homology"/>
<feature type="domain" description="Ubiquitin-like protease family profile" evidence="4">
    <location>
        <begin position="2"/>
        <end position="43"/>
    </location>
</feature>
<dbReference type="InterPro" id="IPR038765">
    <property type="entry name" value="Papain-like_cys_pep_sf"/>
</dbReference>
<dbReference type="GO" id="GO:0006508">
    <property type="term" value="P:proteolysis"/>
    <property type="evidence" value="ECO:0007669"/>
    <property type="project" value="UniProtKB-KW"/>
</dbReference>
<evidence type="ECO:0000313" key="5">
    <source>
        <dbReference type="EMBL" id="KIK11113.1"/>
    </source>
</evidence>
<organism evidence="5 6">
    <name type="scientific">Pisolithus microcarpus 441</name>
    <dbReference type="NCBI Taxonomy" id="765257"/>
    <lineage>
        <taxon>Eukaryota</taxon>
        <taxon>Fungi</taxon>
        <taxon>Dikarya</taxon>
        <taxon>Basidiomycota</taxon>
        <taxon>Agaricomycotina</taxon>
        <taxon>Agaricomycetes</taxon>
        <taxon>Agaricomycetidae</taxon>
        <taxon>Boletales</taxon>
        <taxon>Sclerodermatineae</taxon>
        <taxon>Pisolithaceae</taxon>
        <taxon>Pisolithus</taxon>
    </lineage>
</organism>
<dbReference type="EMBL" id="KN834298">
    <property type="protein sequence ID" value="KIK11113.1"/>
    <property type="molecule type" value="Genomic_DNA"/>
</dbReference>
<evidence type="ECO:0000256" key="1">
    <source>
        <dbReference type="ARBA" id="ARBA00005234"/>
    </source>
</evidence>
<protein>
    <recommendedName>
        <fullName evidence="4">Ubiquitin-like protease family profile domain-containing protein</fullName>
    </recommendedName>
</protein>
<dbReference type="Proteomes" id="UP000054018">
    <property type="component" value="Unassembled WGS sequence"/>
</dbReference>
<keyword evidence="2" id="KW-0645">Protease</keyword>
<dbReference type="AlphaFoldDB" id="A0A0C9YT99"/>
<dbReference type="GO" id="GO:0019783">
    <property type="term" value="F:ubiquitin-like protein peptidase activity"/>
    <property type="evidence" value="ECO:0007669"/>
    <property type="project" value="UniProtKB-ARBA"/>
</dbReference>